<proteinExistence type="predicted"/>
<evidence type="ECO:0000259" key="2">
    <source>
        <dbReference type="Pfam" id="PF01425"/>
    </source>
</evidence>
<accession>A0A084GCL2</accession>
<dbReference type="RefSeq" id="XP_016644873.1">
    <property type="nucleotide sequence ID" value="XM_016785497.1"/>
</dbReference>
<feature type="compositionally biased region" description="Low complexity" evidence="1">
    <location>
        <begin position="551"/>
        <end position="565"/>
    </location>
</feature>
<dbReference type="GeneID" id="27721574"/>
<dbReference type="AlphaFoldDB" id="A0A084GCL2"/>
<dbReference type="InterPro" id="IPR000120">
    <property type="entry name" value="Amidase"/>
</dbReference>
<dbReference type="OMA" id="PAIWTIQ"/>
<comment type="caution">
    <text evidence="3">The sequence shown here is derived from an EMBL/GenBank/DDBJ whole genome shotgun (WGS) entry which is preliminary data.</text>
</comment>
<feature type="region of interest" description="Disordered" evidence="1">
    <location>
        <begin position="540"/>
        <end position="565"/>
    </location>
</feature>
<sequence>MSVFFKDISPDNPVRKGDAEALLEKHLGVQLDPKESNDYYELLAAVHDCAEHISSLPDYQPIPDEQRYPRENIRRPRGEEQLLGEAWAHKFLIRGSQSSKNSAPHLAGKTASIKDCIAVAGVPQFYGSDAFEPWTPVTDATVVTRVLDAGADIIGTSTCEHFCNSTASFTSAQGTVENPHGTGYSAGGSTSGGAALVAAGVTDIAIGTDQGGSIRVPSALCGCVGLKPTHGLIPFTGITSGDPIDDHAGPIARSVLDVARCLDAMAGYDGIDDRSLGAGKHGSFGFSESLQSSAELPPRLNGIRIGILIEGFEQSVVTSDVKGVVRDAIKRFEELGAMVKEVSVPDHLEGPAIWTIQQRISGALGIIGKAHGRRGLYLTEFEQARLPWTTENFARLFPSTKNTVINGLYLADKFPGLYGRTVNISRRIRDAYERVLSEFDVLVMPTTPFVAPRHGSRAPPKASFEPSIGLTTNTAVFDVTGHPALSIPVGWAPAKDDSSLLLPVGMQIVGALWQDRKVLQVGHAWEVNFDWKTRVSRENGDLEPKTNGHSVANGAGNGVVNGDDH</sequence>
<organism evidence="3 4">
    <name type="scientific">Pseudallescheria apiosperma</name>
    <name type="common">Scedosporium apiospermum</name>
    <dbReference type="NCBI Taxonomy" id="563466"/>
    <lineage>
        <taxon>Eukaryota</taxon>
        <taxon>Fungi</taxon>
        <taxon>Dikarya</taxon>
        <taxon>Ascomycota</taxon>
        <taxon>Pezizomycotina</taxon>
        <taxon>Sordariomycetes</taxon>
        <taxon>Hypocreomycetidae</taxon>
        <taxon>Microascales</taxon>
        <taxon>Microascaceae</taxon>
        <taxon>Scedosporium</taxon>
    </lineage>
</organism>
<gene>
    <name evidence="3" type="ORF">SAPIO_CDS2502</name>
</gene>
<dbReference type="PANTHER" id="PTHR11895:SF170">
    <property type="entry name" value="AMIDASE"/>
    <property type="match status" value="1"/>
</dbReference>
<dbReference type="InterPro" id="IPR036928">
    <property type="entry name" value="AS_sf"/>
</dbReference>
<dbReference type="SUPFAM" id="SSF75304">
    <property type="entry name" value="Amidase signature (AS) enzymes"/>
    <property type="match status" value="1"/>
</dbReference>
<name>A0A084GCL2_PSEDA</name>
<evidence type="ECO:0000313" key="4">
    <source>
        <dbReference type="Proteomes" id="UP000028545"/>
    </source>
</evidence>
<dbReference type="Gene3D" id="3.90.1300.10">
    <property type="entry name" value="Amidase signature (AS) domain"/>
    <property type="match status" value="1"/>
</dbReference>
<feature type="domain" description="Amidase" evidence="2">
    <location>
        <begin position="98"/>
        <end position="519"/>
    </location>
</feature>
<evidence type="ECO:0000256" key="1">
    <source>
        <dbReference type="SAM" id="MobiDB-lite"/>
    </source>
</evidence>
<dbReference type="HOGENOM" id="CLU_009600_18_1_1"/>
<dbReference type="Proteomes" id="UP000028545">
    <property type="component" value="Unassembled WGS sequence"/>
</dbReference>
<dbReference type="PANTHER" id="PTHR11895">
    <property type="entry name" value="TRANSAMIDASE"/>
    <property type="match status" value="1"/>
</dbReference>
<evidence type="ECO:0000313" key="3">
    <source>
        <dbReference type="EMBL" id="KEZ45074.1"/>
    </source>
</evidence>
<reference evidence="3 4" key="1">
    <citation type="journal article" date="2014" name="Genome Announc.">
        <title>Draft genome sequence of the pathogenic fungus Scedosporium apiospermum.</title>
        <authorList>
            <person name="Vandeputte P."/>
            <person name="Ghamrawi S."/>
            <person name="Rechenmann M."/>
            <person name="Iltis A."/>
            <person name="Giraud S."/>
            <person name="Fleury M."/>
            <person name="Thornton C."/>
            <person name="Delhaes L."/>
            <person name="Meyer W."/>
            <person name="Papon N."/>
            <person name="Bouchara J.P."/>
        </authorList>
    </citation>
    <scope>NUCLEOTIDE SEQUENCE [LARGE SCALE GENOMIC DNA]</scope>
    <source>
        <strain evidence="3 4">IHEM 14462</strain>
    </source>
</reference>
<dbReference type="Pfam" id="PF01425">
    <property type="entry name" value="Amidase"/>
    <property type="match status" value="1"/>
</dbReference>
<dbReference type="EMBL" id="JOWA01000086">
    <property type="protein sequence ID" value="KEZ45074.1"/>
    <property type="molecule type" value="Genomic_DNA"/>
</dbReference>
<dbReference type="VEuPathDB" id="FungiDB:SAPIO_CDS2502"/>
<dbReference type="InterPro" id="IPR023631">
    <property type="entry name" value="Amidase_dom"/>
</dbReference>
<protein>
    <submittedName>
        <fullName evidence="3">Putative amidase protein</fullName>
    </submittedName>
</protein>
<dbReference type="OrthoDB" id="654211at2759"/>
<keyword evidence="4" id="KW-1185">Reference proteome</keyword>
<dbReference type="GO" id="GO:0003824">
    <property type="term" value="F:catalytic activity"/>
    <property type="evidence" value="ECO:0007669"/>
    <property type="project" value="InterPro"/>
</dbReference>
<dbReference type="KEGG" id="sapo:SAPIO_CDS2502"/>